<sequence>MESVVSADGTEIAYEARGDGQPLVLVHGIAGSKASWRTVPGRLADDYRVVAMDRRGRGDSGDGDGYALEREVEDVHAVLNAVRADSDAGDPVLFGHSYGGLVALAAAGDAALSGLLVYEPAVVAGDHPGGVQRAARMRDLLDAGDREAAVELLFRGYGGQELVDRMPIEQIAPIADTVVREHDVVVEYGVDEFDADVGAPARVLVGETSDDHVHRAVDAVAERLDADVSVLPDTGHHALETAPAALEDEVRQFLG</sequence>
<dbReference type="InterPro" id="IPR029058">
    <property type="entry name" value="AB_hydrolase_fold"/>
</dbReference>
<comment type="caution">
    <text evidence="3">The sequence shown here is derived from an EMBL/GenBank/DDBJ whole genome shotgun (WGS) entry which is preliminary data.</text>
</comment>
<dbReference type="InterPro" id="IPR000073">
    <property type="entry name" value="AB_hydrolase_1"/>
</dbReference>
<accession>A0ABD5NGI9</accession>
<dbReference type="Gene3D" id="3.40.50.1820">
    <property type="entry name" value="alpha/beta hydrolase"/>
    <property type="match status" value="1"/>
</dbReference>
<evidence type="ECO:0000313" key="3">
    <source>
        <dbReference type="EMBL" id="MFC3478089.1"/>
    </source>
</evidence>
<dbReference type="Proteomes" id="UP001595660">
    <property type="component" value="Unassembled WGS sequence"/>
</dbReference>
<dbReference type="SUPFAM" id="SSF53474">
    <property type="entry name" value="alpha/beta-Hydrolases"/>
    <property type="match status" value="1"/>
</dbReference>
<evidence type="ECO:0000256" key="1">
    <source>
        <dbReference type="ARBA" id="ARBA00022801"/>
    </source>
</evidence>
<dbReference type="InterPro" id="IPR050266">
    <property type="entry name" value="AB_hydrolase_sf"/>
</dbReference>
<dbReference type="PANTHER" id="PTHR43798">
    <property type="entry name" value="MONOACYLGLYCEROL LIPASE"/>
    <property type="match status" value="1"/>
</dbReference>
<evidence type="ECO:0000259" key="2">
    <source>
        <dbReference type="Pfam" id="PF12697"/>
    </source>
</evidence>
<reference evidence="3 4" key="1">
    <citation type="journal article" date="2019" name="Int. J. Syst. Evol. Microbiol.">
        <title>The Global Catalogue of Microorganisms (GCM) 10K type strain sequencing project: providing services to taxonomists for standard genome sequencing and annotation.</title>
        <authorList>
            <consortium name="The Broad Institute Genomics Platform"/>
            <consortium name="The Broad Institute Genome Sequencing Center for Infectious Disease"/>
            <person name="Wu L."/>
            <person name="Ma J."/>
        </authorList>
    </citation>
    <scope>NUCLEOTIDE SEQUENCE [LARGE SCALE GENOMIC DNA]</scope>
    <source>
        <strain evidence="3 4">CGMCC 1.12562</strain>
    </source>
</reference>
<keyword evidence="1 3" id="KW-0378">Hydrolase</keyword>
<name>A0ABD5NGI9_9EURY</name>
<dbReference type="GeneID" id="69118909"/>
<dbReference type="PANTHER" id="PTHR43798:SF31">
    <property type="entry name" value="AB HYDROLASE SUPERFAMILY PROTEIN YCLE"/>
    <property type="match status" value="1"/>
</dbReference>
<dbReference type="Pfam" id="PF12697">
    <property type="entry name" value="Abhydrolase_6"/>
    <property type="match status" value="1"/>
</dbReference>
<protein>
    <submittedName>
        <fullName evidence="3">Alpha/beta fold hydrolase</fullName>
    </submittedName>
</protein>
<gene>
    <name evidence="3" type="ORF">ACFOKC_10180</name>
</gene>
<feature type="domain" description="AB hydrolase-1" evidence="2">
    <location>
        <begin position="23"/>
        <end position="248"/>
    </location>
</feature>
<dbReference type="AlphaFoldDB" id="A0ABD5NGI9"/>
<dbReference type="RefSeq" id="WP_232570793.1">
    <property type="nucleotide sequence ID" value="NZ_CP089466.1"/>
</dbReference>
<dbReference type="GO" id="GO:0016787">
    <property type="term" value="F:hydrolase activity"/>
    <property type="evidence" value="ECO:0007669"/>
    <property type="project" value="UniProtKB-KW"/>
</dbReference>
<evidence type="ECO:0000313" key="4">
    <source>
        <dbReference type="Proteomes" id="UP001595660"/>
    </source>
</evidence>
<dbReference type="EMBL" id="JBHRWN010000002">
    <property type="protein sequence ID" value="MFC3478089.1"/>
    <property type="molecule type" value="Genomic_DNA"/>
</dbReference>
<organism evidence="3 4">
    <name type="scientific">Halobacterium litoreum</name>
    <dbReference type="NCBI Taxonomy" id="2039234"/>
    <lineage>
        <taxon>Archaea</taxon>
        <taxon>Methanobacteriati</taxon>
        <taxon>Methanobacteriota</taxon>
        <taxon>Stenosarchaea group</taxon>
        <taxon>Halobacteria</taxon>
        <taxon>Halobacteriales</taxon>
        <taxon>Halobacteriaceae</taxon>
        <taxon>Halobacterium</taxon>
    </lineage>
</organism>
<proteinExistence type="predicted"/>
<keyword evidence="4" id="KW-1185">Reference proteome</keyword>